<evidence type="ECO:0008006" key="3">
    <source>
        <dbReference type="Google" id="ProtNLM"/>
    </source>
</evidence>
<gene>
    <name evidence="1" type="ORF">VSF3289_00694</name>
</gene>
<dbReference type="AlphaFoldDB" id="A0A1E3WKX9"/>
<protein>
    <recommendedName>
        <fullName evidence="3">Lipoprotein</fullName>
    </recommendedName>
</protein>
<dbReference type="PATRIC" id="fig|45658.8.peg.685"/>
<evidence type="ECO:0000313" key="1">
    <source>
        <dbReference type="EMBL" id="ODS10439.1"/>
    </source>
</evidence>
<evidence type="ECO:0000313" key="2">
    <source>
        <dbReference type="Proteomes" id="UP000095131"/>
    </source>
</evidence>
<dbReference type="Proteomes" id="UP000095131">
    <property type="component" value="Unassembled WGS sequence"/>
</dbReference>
<dbReference type="RefSeq" id="WP_009387927.1">
    <property type="nucleotide sequence ID" value="NZ_CP195089.1"/>
</dbReference>
<accession>A0A1E3WKX9</accession>
<dbReference type="PROSITE" id="PS51257">
    <property type="entry name" value="PROKAR_LIPOPROTEIN"/>
    <property type="match status" value="1"/>
</dbReference>
<organism evidence="1 2">
    <name type="scientific">Vibrio scophthalmi</name>
    <dbReference type="NCBI Taxonomy" id="45658"/>
    <lineage>
        <taxon>Bacteria</taxon>
        <taxon>Pseudomonadati</taxon>
        <taxon>Pseudomonadota</taxon>
        <taxon>Gammaproteobacteria</taxon>
        <taxon>Vibrionales</taxon>
        <taxon>Vibrionaceae</taxon>
        <taxon>Vibrio</taxon>
    </lineage>
</organism>
<dbReference type="EMBL" id="MDCJ01000002">
    <property type="protein sequence ID" value="ODS10439.1"/>
    <property type="molecule type" value="Genomic_DNA"/>
</dbReference>
<dbReference type="OrthoDB" id="6402397at2"/>
<sequence>MKTAISKVYLSTVLVVSLLGCAEIIKEREGAELQIVPITNAYHLTIKDKKEQQAWQQLQAYVDQHWDVLSVQTIHIDWYSRKGKSLAMKLAKQLQKQGISDDMIKMVSVSNSESNHFDLSIRATNYKVIANICDYPRVGEFGVHPEGCYSESARWQSMVHPENMLLTNEKDQ</sequence>
<name>A0A1E3WKX9_9VIBR</name>
<reference evidence="1 2" key="1">
    <citation type="submission" date="2016-08" db="EMBL/GenBank/DDBJ databases">
        <title>Genome sequencing of Vibrio scophthalmi strain FP3289, an isolated from Paralichthys olivaceus.</title>
        <authorList>
            <person name="Han H.-J."/>
        </authorList>
    </citation>
    <scope>NUCLEOTIDE SEQUENCE [LARGE SCALE GENOMIC DNA]</scope>
    <source>
        <strain evidence="1 2">FP3289</strain>
    </source>
</reference>
<comment type="caution">
    <text evidence="1">The sequence shown here is derived from an EMBL/GenBank/DDBJ whole genome shotgun (WGS) entry which is preliminary data.</text>
</comment>
<proteinExistence type="predicted"/>